<evidence type="ECO:0000313" key="3">
    <source>
        <dbReference type="Proteomes" id="UP000822688"/>
    </source>
</evidence>
<dbReference type="InterPro" id="IPR056697">
    <property type="entry name" value="DUF7795"/>
</dbReference>
<dbReference type="EMBL" id="CM026423">
    <property type="protein sequence ID" value="KAG0584617.1"/>
    <property type="molecule type" value="Genomic_DNA"/>
</dbReference>
<dbReference type="Proteomes" id="UP000822688">
    <property type="component" value="Chromosome 3"/>
</dbReference>
<evidence type="ECO:0000313" key="2">
    <source>
        <dbReference type="EMBL" id="KAG0584617.1"/>
    </source>
</evidence>
<dbReference type="AlphaFoldDB" id="A0A8T0INP2"/>
<keyword evidence="3" id="KW-1185">Reference proteome</keyword>
<feature type="domain" description="DUF7795" evidence="1">
    <location>
        <begin position="5"/>
        <end position="119"/>
    </location>
</feature>
<comment type="caution">
    <text evidence="2">The sequence shown here is derived from an EMBL/GenBank/DDBJ whole genome shotgun (WGS) entry which is preliminary data.</text>
</comment>
<organism evidence="2 3">
    <name type="scientific">Ceratodon purpureus</name>
    <name type="common">Fire moss</name>
    <name type="synonym">Dicranum purpureum</name>
    <dbReference type="NCBI Taxonomy" id="3225"/>
    <lineage>
        <taxon>Eukaryota</taxon>
        <taxon>Viridiplantae</taxon>
        <taxon>Streptophyta</taxon>
        <taxon>Embryophyta</taxon>
        <taxon>Bryophyta</taxon>
        <taxon>Bryophytina</taxon>
        <taxon>Bryopsida</taxon>
        <taxon>Dicranidae</taxon>
        <taxon>Pseudoditrichales</taxon>
        <taxon>Ditrichaceae</taxon>
        <taxon>Ceratodon</taxon>
    </lineage>
</organism>
<dbReference type="PANTHER" id="PTHR35305">
    <property type="entry name" value="FAD-BINDING PROTEIN"/>
    <property type="match status" value="1"/>
</dbReference>
<name>A0A8T0INP2_CERPU</name>
<reference evidence="2" key="1">
    <citation type="submission" date="2020-06" db="EMBL/GenBank/DDBJ databases">
        <title>WGS assembly of Ceratodon purpureus strain R40.</title>
        <authorList>
            <person name="Carey S.B."/>
            <person name="Jenkins J."/>
            <person name="Shu S."/>
            <person name="Lovell J.T."/>
            <person name="Sreedasyam A."/>
            <person name="Maumus F."/>
            <person name="Tiley G.P."/>
            <person name="Fernandez-Pozo N."/>
            <person name="Barry K."/>
            <person name="Chen C."/>
            <person name="Wang M."/>
            <person name="Lipzen A."/>
            <person name="Daum C."/>
            <person name="Saski C.A."/>
            <person name="Payton A.C."/>
            <person name="Mcbreen J.C."/>
            <person name="Conrad R.E."/>
            <person name="Kollar L.M."/>
            <person name="Olsson S."/>
            <person name="Huttunen S."/>
            <person name="Landis J.B."/>
            <person name="Wickett N.J."/>
            <person name="Johnson M.G."/>
            <person name="Rensing S.A."/>
            <person name="Grimwood J."/>
            <person name="Schmutz J."/>
            <person name="Mcdaniel S.F."/>
        </authorList>
    </citation>
    <scope>NUCLEOTIDE SEQUENCE</scope>
    <source>
        <strain evidence="2">R40</strain>
    </source>
</reference>
<dbReference type="PANTHER" id="PTHR35305:SF2">
    <property type="entry name" value="FAD-BINDING PROTEIN"/>
    <property type="match status" value="1"/>
</dbReference>
<sequence length="263" mass="29647">MVGSNVLRYFQTFMARVIALEDMAKMSSQMLVVFQQELEMFRRAPLNSSDVVAQVLASEPSERLKAYQEAGYRHCHTDHAGLVKLDNAHKFLQNHVQQARAIVEEIQRLLEEANGIMHEELSAKLGNVAFAEGLESSETAQVADGGQGVSFAQAGDTRLIKVRHLSTPDYVTTMAAIYGMVQQDFTMQVSHNHWLLDTSFSNSLFHLQQSLPQCSCSWIVICYSAGCFTLPNHGWKSYHDDTMIYYQDVGCFEHKYQDLRLGG</sequence>
<evidence type="ECO:0000259" key="1">
    <source>
        <dbReference type="Pfam" id="PF25071"/>
    </source>
</evidence>
<dbReference type="Pfam" id="PF25071">
    <property type="entry name" value="DUF7795"/>
    <property type="match status" value="1"/>
</dbReference>
<accession>A0A8T0INP2</accession>
<protein>
    <recommendedName>
        <fullName evidence="1">DUF7795 domain-containing protein</fullName>
    </recommendedName>
</protein>
<gene>
    <name evidence="2" type="ORF">KC19_3G222900</name>
</gene>
<proteinExistence type="predicted"/>